<gene>
    <name evidence="3" type="ORF">RHGRI_030569</name>
</gene>
<dbReference type="EMBL" id="JACTNZ010000010">
    <property type="protein sequence ID" value="KAG5530237.1"/>
    <property type="molecule type" value="Genomic_DNA"/>
</dbReference>
<evidence type="ECO:0000256" key="1">
    <source>
        <dbReference type="SAM" id="MobiDB-lite"/>
    </source>
</evidence>
<feature type="domain" description="Aminotransferase-like plant mobile" evidence="2">
    <location>
        <begin position="145"/>
        <end position="423"/>
    </location>
</feature>
<dbReference type="InterPro" id="IPR044824">
    <property type="entry name" value="MAIN-like"/>
</dbReference>
<feature type="region of interest" description="Disordered" evidence="1">
    <location>
        <begin position="85"/>
        <end position="123"/>
    </location>
</feature>
<dbReference type="PANTHER" id="PTHR46033:SF1">
    <property type="entry name" value="PROTEIN MAIN-LIKE 2"/>
    <property type="match status" value="1"/>
</dbReference>
<organism evidence="3 4">
    <name type="scientific">Rhododendron griersonianum</name>
    <dbReference type="NCBI Taxonomy" id="479676"/>
    <lineage>
        <taxon>Eukaryota</taxon>
        <taxon>Viridiplantae</taxon>
        <taxon>Streptophyta</taxon>
        <taxon>Embryophyta</taxon>
        <taxon>Tracheophyta</taxon>
        <taxon>Spermatophyta</taxon>
        <taxon>Magnoliopsida</taxon>
        <taxon>eudicotyledons</taxon>
        <taxon>Gunneridae</taxon>
        <taxon>Pentapetalae</taxon>
        <taxon>asterids</taxon>
        <taxon>Ericales</taxon>
        <taxon>Ericaceae</taxon>
        <taxon>Ericoideae</taxon>
        <taxon>Rhodoreae</taxon>
        <taxon>Rhododendron</taxon>
    </lineage>
</organism>
<name>A0AAV6IRX3_9ERIC</name>
<dbReference type="PANTHER" id="PTHR46033">
    <property type="entry name" value="PROTEIN MAIN-LIKE 2"/>
    <property type="match status" value="1"/>
</dbReference>
<accession>A0AAV6IRX3</accession>
<feature type="compositionally biased region" description="Basic residues" evidence="1">
    <location>
        <begin position="1"/>
        <end position="11"/>
    </location>
</feature>
<dbReference type="Pfam" id="PF10536">
    <property type="entry name" value="PMD"/>
    <property type="match status" value="1"/>
</dbReference>
<evidence type="ECO:0000259" key="2">
    <source>
        <dbReference type="Pfam" id="PF10536"/>
    </source>
</evidence>
<proteinExistence type="predicted"/>
<sequence>MERKRGKRRVQGQRQEVEVHSKVEEDVEVEQHAQVEKDVEVEIHSEVQEDESHVVLCEDEPHANVGEDEAHAEICEDELHIDVRENERESDQQEDEEMTQARGRGRGRGRGRQARQDEVDDEAIGPQDRSLLVDFRNHVAVDIWNVLLSAFVERWHPETNSFHFRFGEMTITLDDVPQLVGLQVEGLAVHAMEKTREECLAMVQRCLGVEADVAENKVTTNNRVEFEWLIKTFSEVADGDSEERVDCCARAYLLYLLGSTLFADKIGTTVSVQFLTLLEDLGRVCDYAWGVGGLGHLYRQLGQASRRNCKQLSGYTSLLEAWIREHFPMFRHARDPAYTEDLPLAARWLSRRETTMETTYHYRGMLDDLRPSQVIFDPYIGRRQVVADVFYTGCIRAMAVLEPYLPDRVLRQFGMVQLVPGPPVSPRPVEVPYTESAEERNAAALAILDSVLGGTRATTSTCSYELRQALVEVQRTLRGPEAAEVSIACPSSDRYSSRYTRCRRRDRT</sequence>
<comment type="caution">
    <text evidence="3">The sequence shown here is derived from an EMBL/GenBank/DDBJ whole genome shotgun (WGS) entry which is preliminary data.</text>
</comment>
<protein>
    <recommendedName>
        <fullName evidence="2">Aminotransferase-like plant mobile domain-containing protein</fullName>
    </recommendedName>
</protein>
<evidence type="ECO:0000313" key="3">
    <source>
        <dbReference type="EMBL" id="KAG5530237.1"/>
    </source>
</evidence>
<dbReference type="Proteomes" id="UP000823749">
    <property type="component" value="Chromosome 10"/>
</dbReference>
<evidence type="ECO:0000313" key="4">
    <source>
        <dbReference type="Proteomes" id="UP000823749"/>
    </source>
</evidence>
<feature type="region of interest" description="Disordered" evidence="1">
    <location>
        <begin position="1"/>
        <end position="36"/>
    </location>
</feature>
<feature type="compositionally biased region" description="Basic and acidic residues" evidence="1">
    <location>
        <begin position="15"/>
        <end position="36"/>
    </location>
</feature>
<feature type="compositionally biased region" description="Basic residues" evidence="1">
    <location>
        <begin position="103"/>
        <end position="113"/>
    </location>
</feature>
<dbReference type="InterPro" id="IPR019557">
    <property type="entry name" value="AminoTfrase-like_pln_mobile"/>
</dbReference>
<dbReference type="GO" id="GO:0010073">
    <property type="term" value="P:meristem maintenance"/>
    <property type="evidence" value="ECO:0007669"/>
    <property type="project" value="InterPro"/>
</dbReference>
<reference evidence="3" key="1">
    <citation type="submission" date="2020-08" db="EMBL/GenBank/DDBJ databases">
        <title>Plant Genome Project.</title>
        <authorList>
            <person name="Zhang R.-G."/>
        </authorList>
    </citation>
    <scope>NUCLEOTIDE SEQUENCE</scope>
    <source>
        <strain evidence="3">WSP0</strain>
        <tissue evidence="3">Leaf</tissue>
    </source>
</reference>
<dbReference type="AlphaFoldDB" id="A0AAV6IRX3"/>
<keyword evidence="4" id="KW-1185">Reference proteome</keyword>